<proteinExistence type="predicted"/>
<evidence type="ECO:0008006" key="2">
    <source>
        <dbReference type="Google" id="ProtNLM"/>
    </source>
</evidence>
<dbReference type="STRING" id="883.DvMF_0753"/>
<dbReference type="eggNOG" id="COG4416">
    <property type="taxonomic scope" value="Bacteria"/>
</dbReference>
<accession>B8DL07</accession>
<protein>
    <recommendedName>
        <fullName evidence="2">Com family DNA-binding transcriptional regulator</fullName>
    </recommendedName>
</protein>
<dbReference type="InterPro" id="IPR019294">
    <property type="entry name" value="Translation_reg_Com"/>
</dbReference>
<dbReference type="HOGENOM" id="CLU_197265_1_1_7"/>
<reference evidence="1" key="1">
    <citation type="submission" date="2008-10" db="EMBL/GenBank/DDBJ databases">
        <title>Complete sequence of Desulfovibrio vulgaris str. 'Miyazaki F'.</title>
        <authorList>
            <person name="Lucas S."/>
            <person name="Copeland A."/>
            <person name="Lapidus A."/>
            <person name="Glavina del Rio T."/>
            <person name="Dalin E."/>
            <person name="Tice H."/>
            <person name="Bruce D."/>
            <person name="Goodwin L."/>
            <person name="Pitluck S."/>
            <person name="Sims D."/>
            <person name="Brettin T."/>
            <person name="Detter J.C."/>
            <person name="Han C."/>
            <person name="Larimer F."/>
            <person name="Land M."/>
            <person name="Hauser L."/>
            <person name="Kyrpides N."/>
            <person name="Mikhailova N."/>
            <person name="Hazen T.C."/>
            <person name="Richardson P."/>
        </authorList>
    </citation>
    <scope>NUCLEOTIDE SEQUENCE</scope>
    <source>
        <strain evidence="1">Miyazaki F</strain>
    </source>
</reference>
<dbReference type="OrthoDB" id="5460091at2"/>
<name>B8DL07_NITV9</name>
<gene>
    <name evidence="1" type="ordered locus">DvMF_0753</name>
</gene>
<sequence length="68" mass="7364">MTGHTQREVRCGNCRRLLAKGEAIDLTIKCPRCGTLNHVRGMTPGTEGPRASIKEARNVQTFPSSPGT</sequence>
<dbReference type="KEGG" id="dvm:DvMF_0753"/>
<organism evidence="1">
    <name type="scientific">Nitratidesulfovibrio vulgaris (strain DSM 19637 / Miyazaki F)</name>
    <name type="common">Desulfovibrio vulgaris</name>
    <dbReference type="NCBI Taxonomy" id="883"/>
    <lineage>
        <taxon>Bacteria</taxon>
        <taxon>Pseudomonadati</taxon>
        <taxon>Thermodesulfobacteriota</taxon>
        <taxon>Desulfovibrionia</taxon>
        <taxon>Desulfovibrionales</taxon>
        <taxon>Desulfovibrionaceae</taxon>
        <taxon>Nitratidesulfovibrio</taxon>
    </lineage>
</organism>
<dbReference type="EMBL" id="CP001197">
    <property type="protein sequence ID" value="ACL07710.1"/>
    <property type="molecule type" value="Genomic_DNA"/>
</dbReference>
<dbReference type="Pfam" id="PF10122">
    <property type="entry name" value="Zn_ribbon_Com"/>
    <property type="match status" value="1"/>
</dbReference>
<evidence type="ECO:0000313" key="1">
    <source>
        <dbReference type="EMBL" id="ACL07710.1"/>
    </source>
</evidence>
<dbReference type="AlphaFoldDB" id="B8DL07"/>